<evidence type="ECO:0000259" key="1">
    <source>
        <dbReference type="SMART" id="SM00382"/>
    </source>
</evidence>
<proteinExistence type="predicted"/>
<reference evidence="2" key="1">
    <citation type="journal article" date="2020" name="mSystems">
        <title>Genome- and Community-Level Interaction Insights into Carbon Utilization and Element Cycling Functions of Hydrothermarchaeota in Hydrothermal Sediment.</title>
        <authorList>
            <person name="Zhou Z."/>
            <person name="Liu Y."/>
            <person name="Xu W."/>
            <person name="Pan J."/>
            <person name="Luo Z.H."/>
            <person name="Li M."/>
        </authorList>
    </citation>
    <scope>NUCLEOTIDE SEQUENCE [LARGE SCALE GENOMIC DNA]</scope>
    <source>
        <strain evidence="2">SpSt-86</strain>
    </source>
</reference>
<protein>
    <recommendedName>
        <fullName evidence="1">AAA+ ATPase domain-containing protein</fullName>
    </recommendedName>
</protein>
<dbReference type="GO" id="GO:0016887">
    <property type="term" value="F:ATP hydrolysis activity"/>
    <property type="evidence" value="ECO:0007669"/>
    <property type="project" value="InterPro"/>
</dbReference>
<dbReference type="Gene3D" id="3.40.50.300">
    <property type="entry name" value="P-loop containing nucleotide triphosphate hydrolases"/>
    <property type="match status" value="1"/>
</dbReference>
<dbReference type="Pfam" id="PF07728">
    <property type="entry name" value="AAA_5"/>
    <property type="match status" value="1"/>
</dbReference>
<feature type="domain" description="AAA+ ATPase" evidence="1">
    <location>
        <begin position="16"/>
        <end position="155"/>
    </location>
</feature>
<gene>
    <name evidence="2" type="ORF">ENW55_05710</name>
</gene>
<dbReference type="InterPro" id="IPR003593">
    <property type="entry name" value="AAA+_ATPase"/>
</dbReference>
<dbReference type="SMART" id="SM00382">
    <property type="entry name" value="AAA"/>
    <property type="match status" value="1"/>
</dbReference>
<dbReference type="AlphaFoldDB" id="A0A832MN15"/>
<sequence>MRIDEAKPVLQYIMQLGMVPMLVGEAGIGKTEIIKRIGLENNRDVIVLMLSQMEPGDLLGLPARDERTQKTIYYKPDWWPEHGDTIVFLDEINRSHVSVRHAVMQLLIDKRIHNNKLPDGTWLVAAMNPETEEYEVEQIIDKAFMDRFVWIKLTNNLEDWKKFMAMSKRADYRYLKALENVAKVNMEAFRFGDFELPDLKPTPRSLERLARIITHCPEEIKKHLEEIALGVCGKLGVKLVNEYIKLSDSLLGYNDLLEGNVEAVLRASAAERAQTLDSALTFLLSKLNPVNLTLDVPAETVDNLVKCLEHFKKEELAPLYRFFKEEYKKLILALKKFPSFAKFYSKLIMSMPLKDAIEKMR</sequence>
<evidence type="ECO:0000313" key="2">
    <source>
        <dbReference type="EMBL" id="HGZ79459.1"/>
    </source>
</evidence>
<name>A0A832MN15_9THEM</name>
<organism evidence="2">
    <name type="scientific">Pseudothermotoga hypogea</name>
    <dbReference type="NCBI Taxonomy" id="57487"/>
    <lineage>
        <taxon>Bacteria</taxon>
        <taxon>Thermotogati</taxon>
        <taxon>Thermotogota</taxon>
        <taxon>Thermotogae</taxon>
        <taxon>Thermotogales</taxon>
        <taxon>Thermotogaceae</taxon>
        <taxon>Pseudothermotoga</taxon>
    </lineage>
</organism>
<dbReference type="InterPro" id="IPR011704">
    <property type="entry name" value="ATPase_dyneun-rel_AAA"/>
</dbReference>
<comment type="caution">
    <text evidence="2">The sequence shown here is derived from an EMBL/GenBank/DDBJ whole genome shotgun (WGS) entry which is preliminary data.</text>
</comment>
<dbReference type="InterPro" id="IPR027417">
    <property type="entry name" value="P-loop_NTPase"/>
</dbReference>
<dbReference type="GO" id="GO:0005524">
    <property type="term" value="F:ATP binding"/>
    <property type="evidence" value="ECO:0007669"/>
    <property type="project" value="InterPro"/>
</dbReference>
<dbReference type="EMBL" id="DTKQ01000042">
    <property type="protein sequence ID" value="HGZ79459.1"/>
    <property type="molecule type" value="Genomic_DNA"/>
</dbReference>
<accession>A0A832MN15</accession>
<dbReference type="SUPFAM" id="SSF52540">
    <property type="entry name" value="P-loop containing nucleoside triphosphate hydrolases"/>
    <property type="match status" value="1"/>
</dbReference>